<keyword evidence="5" id="KW-1185">Reference proteome</keyword>
<dbReference type="InterPro" id="IPR014716">
    <property type="entry name" value="Fibrinogen_a/b/g_C_1"/>
</dbReference>
<keyword evidence="1" id="KW-1015">Disulfide bond</keyword>
<dbReference type="OMA" id="TKEYWIG"/>
<reference evidence="4" key="3">
    <citation type="submission" date="2015-06" db="UniProtKB">
        <authorList>
            <consortium name="EnsemblMetazoa"/>
        </authorList>
    </citation>
    <scope>IDENTIFICATION</scope>
</reference>
<dbReference type="PANTHER" id="PTHR19143:SF348">
    <property type="entry name" value="TENASCIN-N"/>
    <property type="match status" value="1"/>
</dbReference>
<dbReference type="GO" id="GO:0005178">
    <property type="term" value="F:integrin binding"/>
    <property type="evidence" value="ECO:0007669"/>
    <property type="project" value="TreeGrafter"/>
</dbReference>
<dbReference type="PANTHER" id="PTHR19143">
    <property type="entry name" value="FIBRINOGEN/TENASCIN/ANGIOPOEITIN"/>
    <property type="match status" value="1"/>
</dbReference>
<name>R7U9W3_CAPTE</name>
<dbReference type="GO" id="GO:1990138">
    <property type="term" value="P:neuron projection extension"/>
    <property type="evidence" value="ECO:0007669"/>
    <property type="project" value="TreeGrafter"/>
</dbReference>
<dbReference type="PROSITE" id="PS00514">
    <property type="entry name" value="FIBRINOGEN_C_1"/>
    <property type="match status" value="1"/>
</dbReference>
<dbReference type="EnsemblMetazoa" id="CapteT142228">
    <property type="protein sequence ID" value="CapteP142228"/>
    <property type="gene ID" value="CapteG142228"/>
</dbReference>
<dbReference type="Pfam" id="PF00147">
    <property type="entry name" value="Fibrinogen_C"/>
    <property type="match status" value="1"/>
</dbReference>
<dbReference type="STRING" id="283909.R7U9W3"/>
<dbReference type="Proteomes" id="UP000014760">
    <property type="component" value="Unassembled WGS sequence"/>
</dbReference>
<dbReference type="GO" id="GO:0007160">
    <property type="term" value="P:cell-matrix adhesion"/>
    <property type="evidence" value="ECO:0007669"/>
    <property type="project" value="TreeGrafter"/>
</dbReference>
<dbReference type="NCBIfam" id="NF040941">
    <property type="entry name" value="GGGWT_bact"/>
    <property type="match status" value="1"/>
</dbReference>
<dbReference type="Gene3D" id="3.90.215.10">
    <property type="entry name" value="Gamma Fibrinogen, chain A, domain 1"/>
    <property type="match status" value="1"/>
</dbReference>
<dbReference type="OrthoDB" id="6345539at2759"/>
<dbReference type="SMART" id="SM00186">
    <property type="entry name" value="FBG"/>
    <property type="match status" value="1"/>
</dbReference>
<evidence type="ECO:0000259" key="2">
    <source>
        <dbReference type="PROSITE" id="PS51406"/>
    </source>
</evidence>
<dbReference type="GO" id="GO:0005615">
    <property type="term" value="C:extracellular space"/>
    <property type="evidence" value="ECO:0007669"/>
    <property type="project" value="TreeGrafter"/>
</dbReference>
<dbReference type="AlphaFoldDB" id="R7U9W3"/>
<gene>
    <name evidence="3" type="ORF">CAPTEDRAFT_142228</name>
</gene>
<dbReference type="EMBL" id="KB303777">
    <property type="protein sequence ID" value="ELU02779.1"/>
    <property type="molecule type" value="Genomic_DNA"/>
</dbReference>
<reference evidence="5" key="1">
    <citation type="submission" date="2012-12" db="EMBL/GenBank/DDBJ databases">
        <authorList>
            <person name="Hellsten U."/>
            <person name="Grimwood J."/>
            <person name="Chapman J.A."/>
            <person name="Shapiro H."/>
            <person name="Aerts A."/>
            <person name="Otillar R.P."/>
            <person name="Terry A.Y."/>
            <person name="Boore J.L."/>
            <person name="Simakov O."/>
            <person name="Marletaz F."/>
            <person name="Cho S.-J."/>
            <person name="Edsinger-Gonzales E."/>
            <person name="Havlak P."/>
            <person name="Kuo D.-H."/>
            <person name="Larsson T."/>
            <person name="Lv J."/>
            <person name="Arendt D."/>
            <person name="Savage R."/>
            <person name="Osoegawa K."/>
            <person name="de Jong P."/>
            <person name="Lindberg D.R."/>
            <person name="Seaver E.C."/>
            <person name="Weisblat D.A."/>
            <person name="Putnam N.H."/>
            <person name="Grigoriev I.V."/>
            <person name="Rokhsar D.S."/>
        </authorList>
    </citation>
    <scope>NUCLEOTIDE SEQUENCE</scope>
    <source>
        <strain evidence="5">I ESC-2004</strain>
    </source>
</reference>
<evidence type="ECO:0000256" key="1">
    <source>
        <dbReference type="ARBA" id="ARBA00023157"/>
    </source>
</evidence>
<protein>
    <recommendedName>
        <fullName evidence="2">Fibrinogen C-terminal domain-containing protein</fullName>
    </recommendedName>
</protein>
<proteinExistence type="predicted"/>
<dbReference type="FunFam" id="3.90.215.10:FF:000001">
    <property type="entry name" value="Tenascin isoform 1"/>
    <property type="match status" value="1"/>
</dbReference>
<dbReference type="InterPro" id="IPR050373">
    <property type="entry name" value="Fibrinogen_C-term_domain"/>
</dbReference>
<sequence length="213" mass="24545">MNCADIQNRGNSLSGVYTIKTRGGPEMRVYCDMKTDGGGWLVFQRRQDGSQDFFLTWREYASGFGDLSGEFWLGNRNLHVLTSTQRYEMRVDLRDLEGETRFARYSTFRVASEDQKFALTVKGYSDGTAGDAMRFHNGQAFTTKDMNNDVASTISCANLYKGAWWYKDCYHSNLNGLYLNGTTTRLKEYGVEWLKWKYDYSMPFAEMKIRPIG</sequence>
<accession>R7U9W3</accession>
<dbReference type="EMBL" id="AMQN01008703">
    <property type="status" value="NOT_ANNOTATED_CDS"/>
    <property type="molecule type" value="Genomic_DNA"/>
</dbReference>
<reference evidence="3 5" key="2">
    <citation type="journal article" date="2013" name="Nature">
        <title>Insights into bilaterian evolution from three spiralian genomes.</title>
        <authorList>
            <person name="Simakov O."/>
            <person name="Marletaz F."/>
            <person name="Cho S.J."/>
            <person name="Edsinger-Gonzales E."/>
            <person name="Havlak P."/>
            <person name="Hellsten U."/>
            <person name="Kuo D.H."/>
            <person name="Larsson T."/>
            <person name="Lv J."/>
            <person name="Arendt D."/>
            <person name="Savage R."/>
            <person name="Osoegawa K."/>
            <person name="de Jong P."/>
            <person name="Grimwood J."/>
            <person name="Chapman J.A."/>
            <person name="Shapiro H."/>
            <person name="Aerts A."/>
            <person name="Otillar R.P."/>
            <person name="Terry A.Y."/>
            <person name="Boore J.L."/>
            <person name="Grigoriev I.V."/>
            <person name="Lindberg D.R."/>
            <person name="Seaver E.C."/>
            <person name="Weisblat D.A."/>
            <person name="Putnam N.H."/>
            <person name="Rokhsar D.S."/>
        </authorList>
    </citation>
    <scope>NUCLEOTIDE SEQUENCE</scope>
    <source>
        <strain evidence="3 5">I ESC-2004</strain>
    </source>
</reference>
<organism evidence="3">
    <name type="scientific">Capitella teleta</name>
    <name type="common">Polychaete worm</name>
    <dbReference type="NCBI Taxonomy" id="283909"/>
    <lineage>
        <taxon>Eukaryota</taxon>
        <taxon>Metazoa</taxon>
        <taxon>Spiralia</taxon>
        <taxon>Lophotrochozoa</taxon>
        <taxon>Annelida</taxon>
        <taxon>Polychaeta</taxon>
        <taxon>Sedentaria</taxon>
        <taxon>Scolecida</taxon>
        <taxon>Capitellidae</taxon>
        <taxon>Capitella</taxon>
    </lineage>
</organism>
<dbReference type="CDD" id="cd00087">
    <property type="entry name" value="FReD"/>
    <property type="match status" value="1"/>
</dbReference>
<dbReference type="PROSITE" id="PS51406">
    <property type="entry name" value="FIBRINOGEN_C_2"/>
    <property type="match status" value="1"/>
</dbReference>
<evidence type="ECO:0000313" key="5">
    <source>
        <dbReference type="Proteomes" id="UP000014760"/>
    </source>
</evidence>
<dbReference type="InterPro" id="IPR020837">
    <property type="entry name" value="Fibrinogen_CS"/>
</dbReference>
<evidence type="ECO:0000313" key="4">
    <source>
        <dbReference type="EnsemblMetazoa" id="CapteP142228"/>
    </source>
</evidence>
<feature type="domain" description="Fibrinogen C-terminal" evidence="2">
    <location>
        <begin position="1"/>
        <end position="213"/>
    </location>
</feature>
<dbReference type="HOGENOM" id="CLU_038628_6_2_1"/>
<dbReference type="SUPFAM" id="SSF56496">
    <property type="entry name" value="Fibrinogen C-terminal domain-like"/>
    <property type="match status" value="1"/>
</dbReference>
<evidence type="ECO:0000313" key="3">
    <source>
        <dbReference type="EMBL" id="ELU02779.1"/>
    </source>
</evidence>
<dbReference type="FunCoup" id="R7U9W3">
    <property type="interactions" value="49"/>
</dbReference>
<dbReference type="InterPro" id="IPR002181">
    <property type="entry name" value="Fibrinogen_a/b/g_C_dom"/>
</dbReference>
<dbReference type="InterPro" id="IPR036056">
    <property type="entry name" value="Fibrinogen-like_C"/>
</dbReference>